<evidence type="ECO:0000256" key="2">
    <source>
        <dbReference type="ARBA" id="ARBA00023242"/>
    </source>
</evidence>
<dbReference type="PROSITE" id="PS00036">
    <property type="entry name" value="BZIP_BASIC"/>
    <property type="match status" value="1"/>
</dbReference>
<dbReference type="AlphaFoldDB" id="A0A0D2JRQ8"/>
<dbReference type="PANTHER" id="PTHR40621">
    <property type="entry name" value="TRANSCRIPTION FACTOR KAPC-RELATED"/>
    <property type="match status" value="1"/>
</dbReference>
<protein>
    <recommendedName>
        <fullName evidence="4">BZIP domain-containing protein</fullName>
    </recommendedName>
</protein>
<dbReference type="InterPro" id="IPR046347">
    <property type="entry name" value="bZIP_sf"/>
</dbReference>
<dbReference type="RefSeq" id="XP_016627257.1">
    <property type="nucleotide sequence ID" value="XM_016781680.1"/>
</dbReference>
<comment type="subcellular location">
    <subcellularLocation>
        <location evidence="1">Nucleus</location>
    </subcellularLocation>
</comment>
<dbReference type="Pfam" id="PF00170">
    <property type="entry name" value="bZIP_1"/>
    <property type="match status" value="1"/>
</dbReference>
<dbReference type="STRING" id="1442371.A0A0D2JRQ8"/>
<dbReference type="Proteomes" id="UP000053411">
    <property type="component" value="Unassembled WGS sequence"/>
</dbReference>
<dbReference type="Gene3D" id="1.20.5.170">
    <property type="match status" value="1"/>
</dbReference>
<organism evidence="5 6">
    <name type="scientific">Fonsecaea multimorphosa CBS 102226</name>
    <dbReference type="NCBI Taxonomy" id="1442371"/>
    <lineage>
        <taxon>Eukaryota</taxon>
        <taxon>Fungi</taxon>
        <taxon>Dikarya</taxon>
        <taxon>Ascomycota</taxon>
        <taxon>Pezizomycotina</taxon>
        <taxon>Eurotiomycetes</taxon>
        <taxon>Chaetothyriomycetidae</taxon>
        <taxon>Chaetothyriales</taxon>
        <taxon>Herpotrichiellaceae</taxon>
        <taxon>Fonsecaea</taxon>
    </lineage>
</organism>
<dbReference type="EMBL" id="KN848097">
    <property type="protein sequence ID" value="KIX93134.1"/>
    <property type="molecule type" value="Genomic_DNA"/>
</dbReference>
<dbReference type="SMART" id="SM00338">
    <property type="entry name" value="BRLZ"/>
    <property type="match status" value="1"/>
</dbReference>
<gene>
    <name evidence="5" type="ORF">Z520_11191</name>
</gene>
<dbReference type="OrthoDB" id="4156732at2759"/>
<dbReference type="GeneID" id="27716937"/>
<dbReference type="PANTHER" id="PTHR40621:SF6">
    <property type="entry name" value="AP-1-LIKE TRANSCRIPTION FACTOR YAP1-RELATED"/>
    <property type="match status" value="1"/>
</dbReference>
<dbReference type="InterPro" id="IPR050936">
    <property type="entry name" value="AP-1-like"/>
</dbReference>
<evidence type="ECO:0000256" key="1">
    <source>
        <dbReference type="ARBA" id="ARBA00004123"/>
    </source>
</evidence>
<keyword evidence="2" id="KW-0539">Nucleus</keyword>
<evidence type="ECO:0000256" key="3">
    <source>
        <dbReference type="SAM" id="MobiDB-lite"/>
    </source>
</evidence>
<evidence type="ECO:0000313" key="5">
    <source>
        <dbReference type="EMBL" id="KIX93134.1"/>
    </source>
</evidence>
<proteinExistence type="predicted"/>
<feature type="domain" description="BZIP" evidence="4">
    <location>
        <begin position="100"/>
        <end position="115"/>
    </location>
</feature>
<reference evidence="5 6" key="1">
    <citation type="submission" date="2015-01" db="EMBL/GenBank/DDBJ databases">
        <title>The Genome Sequence of Fonsecaea multimorphosa CBS 102226.</title>
        <authorList>
            <consortium name="The Broad Institute Genomics Platform"/>
            <person name="Cuomo C."/>
            <person name="de Hoog S."/>
            <person name="Gorbushina A."/>
            <person name="Stielow B."/>
            <person name="Teixiera M."/>
            <person name="Abouelleil A."/>
            <person name="Chapman S.B."/>
            <person name="Priest M."/>
            <person name="Young S.K."/>
            <person name="Wortman J."/>
            <person name="Nusbaum C."/>
            <person name="Birren B."/>
        </authorList>
    </citation>
    <scope>NUCLEOTIDE SEQUENCE [LARGE SCALE GENOMIC DNA]</scope>
    <source>
        <strain evidence="5 6">CBS 102226</strain>
    </source>
</reference>
<dbReference type="GO" id="GO:0090575">
    <property type="term" value="C:RNA polymerase II transcription regulator complex"/>
    <property type="evidence" value="ECO:0007669"/>
    <property type="project" value="TreeGrafter"/>
</dbReference>
<dbReference type="GO" id="GO:0001228">
    <property type="term" value="F:DNA-binding transcription activator activity, RNA polymerase II-specific"/>
    <property type="evidence" value="ECO:0007669"/>
    <property type="project" value="TreeGrafter"/>
</dbReference>
<accession>A0A0D2JRQ8</accession>
<evidence type="ECO:0000259" key="4">
    <source>
        <dbReference type="PROSITE" id="PS00036"/>
    </source>
</evidence>
<feature type="region of interest" description="Disordered" evidence="3">
    <location>
        <begin position="69"/>
        <end position="116"/>
    </location>
</feature>
<dbReference type="InterPro" id="IPR004827">
    <property type="entry name" value="bZIP"/>
</dbReference>
<dbReference type="GO" id="GO:0000976">
    <property type="term" value="F:transcription cis-regulatory region binding"/>
    <property type="evidence" value="ECO:0007669"/>
    <property type="project" value="InterPro"/>
</dbReference>
<dbReference type="VEuPathDB" id="FungiDB:Z520_11191"/>
<feature type="compositionally biased region" description="Polar residues" evidence="3">
    <location>
        <begin position="74"/>
        <end position="96"/>
    </location>
</feature>
<dbReference type="CDD" id="cd14688">
    <property type="entry name" value="bZIP_YAP"/>
    <property type="match status" value="1"/>
</dbReference>
<dbReference type="SUPFAM" id="SSF57959">
    <property type="entry name" value="Leucine zipper domain"/>
    <property type="match status" value="1"/>
</dbReference>
<keyword evidence="6" id="KW-1185">Reference proteome</keyword>
<evidence type="ECO:0000313" key="6">
    <source>
        <dbReference type="Proteomes" id="UP000053411"/>
    </source>
</evidence>
<sequence length="237" mass="26704">MAVMNASHFDDLSNTSPFTPSELFLVDPGEFDDLDLLDEFHQFTNVDFSEMLTADPDDSIARDRLNLGDVGVSPTEQSTASTTTDSEQPADSSTKLGLQRRRAQNRASQRAFRERKEKHLKSLKSTLDNLGEKHQRLLDSYSQQAEIVTKLKRRIADLHAQIAAMSTYSEQDLATEMFRVQRPLTTEFQQFDAFSFSPLSVSAAGRHSQILGRAEVDRLPTLESHDLPEFEDLLNVP</sequence>
<name>A0A0D2JRQ8_9EURO</name>